<feature type="compositionally biased region" description="Polar residues" evidence="2">
    <location>
        <begin position="219"/>
        <end position="228"/>
    </location>
</feature>
<dbReference type="Proteomes" id="UP001153714">
    <property type="component" value="Chromosome 12"/>
</dbReference>
<evidence type="ECO:0000256" key="1">
    <source>
        <dbReference type="SAM" id="Coils"/>
    </source>
</evidence>
<evidence type="ECO:0000256" key="2">
    <source>
        <dbReference type="SAM" id="MobiDB-lite"/>
    </source>
</evidence>
<evidence type="ECO:0008006" key="5">
    <source>
        <dbReference type="Google" id="ProtNLM"/>
    </source>
</evidence>
<reference evidence="3" key="2">
    <citation type="submission" date="2022-10" db="EMBL/GenBank/DDBJ databases">
        <authorList>
            <consortium name="ENA_rothamsted_submissions"/>
            <consortium name="culmorum"/>
            <person name="King R."/>
        </authorList>
    </citation>
    <scope>NUCLEOTIDE SEQUENCE</scope>
</reference>
<dbReference type="AlphaFoldDB" id="A0A9N9QWF9"/>
<protein>
    <recommendedName>
        <fullName evidence="5">Myb-like domain-containing protein</fullName>
    </recommendedName>
</protein>
<organism evidence="3 4">
    <name type="scientific">Diatraea saccharalis</name>
    <name type="common">sugarcane borer</name>
    <dbReference type="NCBI Taxonomy" id="40085"/>
    <lineage>
        <taxon>Eukaryota</taxon>
        <taxon>Metazoa</taxon>
        <taxon>Ecdysozoa</taxon>
        <taxon>Arthropoda</taxon>
        <taxon>Hexapoda</taxon>
        <taxon>Insecta</taxon>
        <taxon>Pterygota</taxon>
        <taxon>Neoptera</taxon>
        <taxon>Endopterygota</taxon>
        <taxon>Lepidoptera</taxon>
        <taxon>Glossata</taxon>
        <taxon>Ditrysia</taxon>
        <taxon>Pyraloidea</taxon>
        <taxon>Crambidae</taxon>
        <taxon>Crambinae</taxon>
        <taxon>Diatraea</taxon>
    </lineage>
</organism>
<name>A0A9N9QWF9_9NEOP</name>
<keyword evidence="4" id="KW-1185">Reference proteome</keyword>
<reference evidence="3" key="1">
    <citation type="submission" date="2021-12" db="EMBL/GenBank/DDBJ databases">
        <authorList>
            <person name="King R."/>
        </authorList>
    </citation>
    <scope>NUCLEOTIDE SEQUENCE</scope>
</reference>
<dbReference type="OrthoDB" id="3066195at2759"/>
<sequence length="337" mass="38396">MREIDRRAFNYHFKSIELSSHEVTQIVLCFVKCSRAISRDPDQKQAFLSALEENGKDWEAIASTINRPIEVCQESFNSLKIKLKKEEAKYKKVVMGTGGGPPPSDDDDPLKAVRKLIEPQMDGLYSIYDGDSTLMKQFQESLPEEKRIAPIEEDYLKSLENITTFVVDCNTVITENDGGSTPSTPLQSRAGDKMEIIQKKGTVLINKDLTDNDHGPATSGINTTPSSKSEVRESLSRIDILRKRKASALFNKENNTAEELSTKKSKTANESFKILAEEKLELVKLQKLSLKMEIEHKQKIYEIELDNLMKKKEFNEEMYKKELLLKDLEIKKKQSEL</sequence>
<feature type="coiled-coil region" evidence="1">
    <location>
        <begin position="291"/>
        <end position="331"/>
    </location>
</feature>
<evidence type="ECO:0000313" key="3">
    <source>
        <dbReference type="EMBL" id="CAG9784706.1"/>
    </source>
</evidence>
<proteinExistence type="predicted"/>
<keyword evidence="1" id="KW-0175">Coiled coil</keyword>
<feature type="region of interest" description="Disordered" evidence="2">
    <location>
        <begin position="208"/>
        <end position="233"/>
    </location>
</feature>
<accession>A0A9N9QWF9</accession>
<gene>
    <name evidence="3" type="ORF">DIATSA_LOCUS2782</name>
</gene>
<dbReference type="EMBL" id="OU893343">
    <property type="protein sequence ID" value="CAG9784706.1"/>
    <property type="molecule type" value="Genomic_DNA"/>
</dbReference>
<evidence type="ECO:0000313" key="4">
    <source>
        <dbReference type="Proteomes" id="UP001153714"/>
    </source>
</evidence>